<gene>
    <name evidence="2" type="ORF">ACFO3G_04070</name>
</gene>
<feature type="chain" id="PRO_5046202707" description="Outer membrane protein beta-barrel domain-containing protein" evidence="1">
    <location>
        <begin position="24"/>
        <end position="214"/>
    </location>
</feature>
<accession>A0ABV9K729</accession>
<feature type="signal peptide" evidence="1">
    <location>
        <begin position="1"/>
        <end position="23"/>
    </location>
</feature>
<evidence type="ECO:0000313" key="3">
    <source>
        <dbReference type="Proteomes" id="UP001596020"/>
    </source>
</evidence>
<dbReference type="Proteomes" id="UP001596020">
    <property type="component" value="Unassembled WGS sequence"/>
</dbReference>
<dbReference type="EMBL" id="JBHSGO010000129">
    <property type="protein sequence ID" value="MFC4665786.1"/>
    <property type="molecule type" value="Genomic_DNA"/>
</dbReference>
<evidence type="ECO:0008006" key="4">
    <source>
        <dbReference type="Google" id="ProtNLM"/>
    </source>
</evidence>
<evidence type="ECO:0000256" key="1">
    <source>
        <dbReference type="SAM" id="SignalP"/>
    </source>
</evidence>
<organism evidence="2 3">
    <name type="scientific">Falsiporphyromonas endometrii</name>
    <dbReference type="NCBI Taxonomy" id="1387297"/>
    <lineage>
        <taxon>Bacteria</taxon>
        <taxon>Pseudomonadati</taxon>
        <taxon>Bacteroidota</taxon>
        <taxon>Bacteroidia</taxon>
        <taxon>Bacteroidales</taxon>
        <taxon>Porphyromonadaceae</taxon>
        <taxon>Falsiporphyromonas</taxon>
    </lineage>
</organism>
<name>A0ABV9K729_9PORP</name>
<keyword evidence="1" id="KW-0732">Signal</keyword>
<evidence type="ECO:0000313" key="2">
    <source>
        <dbReference type="EMBL" id="MFC4665786.1"/>
    </source>
</evidence>
<protein>
    <recommendedName>
        <fullName evidence="4">Outer membrane protein beta-barrel domain-containing protein</fullName>
    </recommendedName>
</protein>
<sequence>MKKISLISTSLLLFFLCSSTLFGQQQTKENPSFIFQMGGGLSRTFTSNAALLPGFETKNYSNADFAFYYRAAESNLLNGIKFSMSELSSVVDPLTNAYGQAKMMNISYASGYVATFFKSRLLRLEAQGNVEIGYCYFHRSAKGLGKNPYAGHSTLHGMNITIGIDTNAWFGDLMMGIGLQLGSNTFFSRLNPGQPDKGTSIATFVPNIKFGVRF</sequence>
<keyword evidence="3" id="KW-1185">Reference proteome</keyword>
<comment type="caution">
    <text evidence="2">The sequence shown here is derived from an EMBL/GenBank/DDBJ whole genome shotgun (WGS) entry which is preliminary data.</text>
</comment>
<dbReference type="RefSeq" id="WP_380078225.1">
    <property type="nucleotide sequence ID" value="NZ_JBHSGO010000129.1"/>
</dbReference>
<proteinExistence type="predicted"/>
<reference evidence="3" key="1">
    <citation type="journal article" date="2019" name="Int. J. Syst. Evol. Microbiol.">
        <title>The Global Catalogue of Microorganisms (GCM) 10K type strain sequencing project: providing services to taxonomists for standard genome sequencing and annotation.</title>
        <authorList>
            <consortium name="The Broad Institute Genomics Platform"/>
            <consortium name="The Broad Institute Genome Sequencing Center for Infectious Disease"/>
            <person name="Wu L."/>
            <person name="Ma J."/>
        </authorList>
    </citation>
    <scope>NUCLEOTIDE SEQUENCE [LARGE SCALE GENOMIC DNA]</scope>
    <source>
        <strain evidence="3">CGMCC 4.7357</strain>
    </source>
</reference>